<keyword evidence="3" id="KW-1185">Reference proteome</keyword>
<gene>
    <name evidence="2" type="ORF">GCM10011386_02680</name>
</gene>
<comment type="caution">
    <text evidence="2">The sequence shown here is derived from an EMBL/GenBank/DDBJ whole genome shotgun (WGS) entry which is preliminary data.</text>
</comment>
<dbReference type="RefSeq" id="WP_188746621.1">
    <property type="nucleotide sequence ID" value="NZ_BMIK01000001.1"/>
</dbReference>
<feature type="region of interest" description="Disordered" evidence="1">
    <location>
        <begin position="19"/>
        <end position="39"/>
    </location>
</feature>
<protein>
    <submittedName>
        <fullName evidence="2">Uncharacterized protein</fullName>
    </submittedName>
</protein>
<sequence>MRPTIKSKVDAIKAIAQKADSSHFRSAKPPRTSGDSLSKAIRDEREAAIFQEELKLAFKQSKR</sequence>
<evidence type="ECO:0000256" key="1">
    <source>
        <dbReference type="SAM" id="MobiDB-lite"/>
    </source>
</evidence>
<reference evidence="3" key="1">
    <citation type="journal article" date="2019" name="Int. J. Syst. Evol. Microbiol.">
        <title>The Global Catalogue of Microorganisms (GCM) 10K type strain sequencing project: providing services to taxonomists for standard genome sequencing and annotation.</title>
        <authorList>
            <consortium name="The Broad Institute Genomics Platform"/>
            <consortium name="The Broad Institute Genome Sequencing Center for Infectious Disease"/>
            <person name="Wu L."/>
            <person name="Ma J."/>
        </authorList>
    </citation>
    <scope>NUCLEOTIDE SEQUENCE [LARGE SCALE GENOMIC DNA]</scope>
    <source>
        <strain evidence="3">CGMCC 1.15342</strain>
    </source>
</reference>
<name>A0ABQ1L167_9SPHI</name>
<proteinExistence type="predicted"/>
<organism evidence="2 3">
    <name type="scientific">Parapedobacter defluvii</name>
    <dbReference type="NCBI Taxonomy" id="2045106"/>
    <lineage>
        <taxon>Bacteria</taxon>
        <taxon>Pseudomonadati</taxon>
        <taxon>Bacteroidota</taxon>
        <taxon>Sphingobacteriia</taxon>
        <taxon>Sphingobacteriales</taxon>
        <taxon>Sphingobacteriaceae</taxon>
        <taxon>Parapedobacter</taxon>
    </lineage>
</organism>
<accession>A0ABQ1L167</accession>
<dbReference type="Proteomes" id="UP000597338">
    <property type="component" value="Unassembled WGS sequence"/>
</dbReference>
<evidence type="ECO:0000313" key="2">
    <source>
        <dbReference type="EMBL" id="GGC14423.1"/>
    </source>
</evidence>
<dbReference type="EMBL" id="BMIK01000001">
    <property type="protein sequence ID" value="GGC14423.1"/>
    <property type="molecule type" value="Genomic_DNA"/>
</dbReference>
<evidence type="ECO:0000313" key="3">
    <source>
        <dbReference type="Proteomes" id="UP000597338"/>
    </source>
</evidence>